<dbReference type="Proteomes" id="UP000093052">
    <property type="component" value="Chromosome"/>
</dbReference>
<proteinExistence type="predicted"/>
<dbReference type="AlphaFoldDB" id="A0AAN0YNT0"/>
<dbReference type="EMBL" id="CP016622">
    <property type="protein sequence ID" value="ANZ29784.1"/>
    <property type="molecule type" value="Genomic_DNA"/>
</dbReference>
<gene>
    <name evidence="1" type="ORF">BCV53_06695</name>
</gene>
<name>A0AAN0YNT0_PARTM</name>
<accession>A0AAN0YNT0</accession>
<organism evidence="1 2">
    <name type="scientific">Parageobacillus thermoglucosidasius</name>
    <name type="common">Geobacillus thermoglucosidasius</name>
    <dbReference type="NCBI Taxonomy" id="1426"/>
    <lineage>
        <taxon>Bacteria</taxon>
        <taxon>Bacillati</taxon>
        <taxon>Bacillota</taxon>
        <taxon>Bacilli</taxon>
        <taxon>Bacillales</taxon>
        <taxon>Anoxybacillaceae</taxon>
        <taxon>Parageobacillus</taxon>
    </lineage>
</organism>
<evidence type="ECO:0000313" key="1">
    <source>
        <dbReference type="EMBL" id="ANZ29784.1"/>
    </source>
</evidence>
<protein>
    <submittedName>
        <fullName evidence="1">Uncharacterized protein</fullName>
    </submittedName>
</protein>
<reference evidence="2" key="1">
    <citation type="journal article" date="2016" name="Genome Announc.">
        <title>Complete Genome Sequence of Geobacillus thermoglucosidasius NCIMB 11955, the Progenitor of a Bioethanol Production Strain.</title>
        <authorList>
            <person name="Sheng L."/>
            <person name="Zhang Y."/>
            <person name="Minton N.P."/>
        </authorList>
    </citation>
    <scope>NUCLEOTIDE SEQUENCE [LARGE SCALE GENOMIC DNA]</scope>
    <source>
        <strain evidence="2">NCIMB 11955</strain>
    </source>
</reference>
<keyword evidence="2" id="KW-1185">Reference proteome</keyword>
<evidence type="ECO:0000313" key="2">
    <source>
        <dbReference type="Proteomes" id="UP000093052"/>
    </source>
</evidence>
<dbReference type="KEGG" id="ptl:AOT13_06690"/>
<sequence>MPLLLRWQGRGQKVSSSLHDRRLARSPAGFIVLYREQIIDGWVPKAAGGRWTDGQTAGISALKAAFSVKRFAETVLPVLRREF</sequence>